<dbReference type="EMBL" id="AP024238">
    <property type="protein sequence ID" value="BCO28155.1"/>
    <property type="molecule type" value="Genomic_DNA"/>
</dbReference>
<keyword evidence="3 6" id="KW-0812">Transmembrane</keyword>
<accession>A0ABM7MPC3</accession>
<organism evidence="7 8">
    <name type="scientific">Rhodoferax lithotrophicus</name>
    <dbReference type="NCBI Taxonomy" id="2798804"/>
    <lineage>
        <taxon>Bacteria</taxon>
        <taxon>Pseudomonadati</taxon>
        <taxon>Pseudomonadota</taxon>
        <taxon>Betaproteobacteria</taxon>
        <taxon>Burkholderiales</taxon>
        <taxon>Comamonadaceae</taxon>
        <taxon>Rhodoferax</taxon>
    </lineage>
</organism>
<evidence type="ECO:0008006" key="9">
    <source>
        <dbReference type="Google" id="ProtNLM"/>
    </source>
</evidence>
<evidence type="ECO:0000313" key="7">
    <source>
        <dbReference type="EMBL" id="BCO28155.1"/>
    </source>
</evidence>
<keyword evidence="5 6" id="KW-0472">Membrane</keyword>
<gene>
    <name evidence="7" type="ORF">MIZ03_3052</name>
</gene>
<evidence type="ECO:0000256" key="5">
    <source>
        <dbReference type="ARBA" id="ARBA00023136"/>
    </source>
</evidence>
<evidence type="ECO:0000256" key="3">
    <source>
        <dbReference type="ARBA" id="ARBA00022692"/>
    </source>
</evidence>
<feature type="transmembrane region" description="Helical" evidence="6">
    <location>
        <begin position="448"/>
        <end position="468"/>
    </location>
</feature>
<protein>
    <recommendedName>
        <fullName evidence="9">Polysaccharide biosynthesis protein</fullName>
    </recommendedName>
</protein>
<feature type="transmembrane region" description="Helical" evidence="6">
    <location>
        <begin position="245"/>
        <end position="271"/>
    </location>
</feature>
<evidence type="ECO:0000256" key="6">
    <source>
        <dbReference type="SAM" id="Phobius"/>
    </source>
</evidence>
<feature type="transmembrane region" description="Helical" evidence="6">
    <location>
        <begin position="98"/>
        <end position="122"/>
    </location>
</feature>
<evidence type="ECO:0000256" key="4">
    <source>
        <dbReference type="ARBA" id="ARBA00022989"/>
    </source>
</evidence>
<reference evidence="7 8" key="1">
    <citation type="journal article" date="2021" name="Microbiol. Spectr.">
        <title>A Single Bacterium Capable of Oxidation and Reduction of Iron at Circumneutral pH.</title>
        <authorList>
            <person name="Kato S."/>
            <person name="Ohkuma M."/>
        </authorList>
    </citation>
    <scope>NUCLEOTIDE SEQUENCE [LARGE SCALE GENOMIC DNA]</scope>
    <source>
        <strain evidence="7 8">MIZ03</strain>
    </source>
</reference>
<name>A0ABM7MPC3_9BURK</name>
<keyword evidence="4 6" id="KW-1133">Transmembrane helix</keyword>
<feature type="transmembrane region" description="Helical" evidence="6">
    <location>
        <begin position="173"/>
        <end position="191"/>
    </location>
</feature>
<feature type="transmembrane region" description="Helical" evidence="6">
    <location>
        <begin position="57"/>
        <end position="78"/>
    </location>
</feature>
<feature type="transmembrane region" description="Helical" evidence="6">
    <location>
        <begin position="291"/>
        <end position="310"/>
    </location>
</feature>
<keyword evidence="8" id="KW-1185">Reference proteome</keyword>
<keyword evidence="2" id="KW-1003">Cell membrane</keyword>
<proteinExistence type="predicted"/>
<feature type="transmembrane region" description="Helical" evidence="6">
    <location>
        <begin position="27"/>
        <end position="51"/>
    </location>
</feature>
<feature type="transmembrane region" description="Helical" evidence="6">
    <location>
        <begin position="416"/>
        <end position="436"/>
    </location>
</feature>
<feature type="transmembrane region" description="Helical" evidence="6">
    <location>
        <begin position="142"/>
        <end position="161"/>
    </location>
</feature>
<sequence length="518" mass="57386">MWHIGGARTTIRPMANHYGKSAVKASLVHFFFGKALNAVVSLVTLIALARWLTPADYGIYIAFSALQASLLVVSDLGIDTTAERFMPELRMHHSDFELLGFVAAVLCARVGTLFFMVGIGWLFADDITAIVGLNAYSGLFKLWLGVVAFSGLLGLAVVLLESMLHQRPAQTSMSIYVVLKLLLLYLGWHLFTIDILYMVQIELIATCIAALFGTVQLLSHFSLAGLHDGWLIVKKNRQRLQRFAFFNYFAQVVFQLFSAEVIKLMVTRLLGVLQSAVYGFAHSLAETVQRYLPTVLLLRLIKPVFVSRYVKTGDFGQLNSLAQLVLKLNLLILTPTIAFAAVYGGRLLSLISNGKYEEAHWLLVGMLGILVFNSHKIILSLLAGTLEKNKMQLYAGIASSIVFPIALLLIPRLGPLGAIAVSAISGLTYNTYATFYLRKAGYCYQPDLRAATVFLISGILTFLLIFLINKMLPFLLGLFIAVFIGGSFYIFVVRTMHAFSKEEVKILNSLLPKTFFNL</sequence>
<feature type="transmembrane region" description="Helical" evidence="6">
    <location>
        <begin position="391"/>
        <end position="410"/>
    </location>
</feature>
<dbReference type="PANTHER" id="PTHR30250:SF11">
    <property type="entry name" value="O-ANTIGEN TRANSPORTER-RELATED"/>
    <property type="match status" value="1"/>
</dbReference>
<evidence type="ECO:0000313" key="8">
    <source>
        <dbReference type="Proteomes" id="UP000824366"/>
    </source>
</evidence>
<evidence type="ECO:0000256" key="2">
    <source>
        <dbReference type="ARBA" id="ARBA00022475"/>
    </source>
</evidence>
<dbReference type="PANTHER" id="PTHR30250">
    <property type="entry name" value="PST FAMILY PREDICTED COLANIC ACID TRANSPORTER"/>
    <property type="match status" value="1"/>
</dbReference>
<dbReference type="InterPro" id="IPR050833">
    <property type="entry name" value="Poly_Biosynth_Transport"/>
</dbReference>
<evidence type="ECO:0000256" key="1">
    <source>
        <dbReference type="ARBA" id="ARBA00004651"/>
    </source>
</evidence>
<comment type="subcellular location">
    <subcellularLocation>
        <location evidence="1">Cell membrane</location>
        <topology evidence="1">Multi-pass membrane protein</topology>
    </subcellularLocation>
</comment>
<feature type="transmembrane region" description="Helical" evidence="6">
    <location>
        <begin position="360"/>
        <end position="379"/>
    </location>
</feature>
<feature type="transmembrane region" description="Helical" evidence="6">
    <location>
        <begin position="203"/>
        <end position="224"/>
    </location>
</feature>
<feature type="transmembrane region" description="Helical" evidence="6">
    <location>
        <begin position="330"/>
        <end position="348"/>
    </location>
</feature>
<feature type="transmembrane region" description="Helical" evidence="6">
    <location>
        <begin position="474"/>
        <end position="492"/>
    </location>
</feature>
<dbReference type="Proteomes" id="UP000824366">
    <property type="component" value="Chromosome"/>
</dbReference>